<dbReference type="PANTHER" id="PTHR46796">
    <property type="entry name" value="HTH-TYPE TRANSCRIPTIONAL ACTIVATOR RHAS-RELATED"/>
    <property type="match status" value="1"/>
</dbReference>
<dbReference type="InterPro" id="IPR003313">
    <property type="entry name" value="AraC-bd"/>
</dbReference>
<evidence type="ECO:0000256" key="3">
    <source>
        <dbReference type="ARBA" id="ARBA00023159"/>
    </source>
</evidence>
<dbReference type="GO" id="GO:0003700">
    <property type="term" value="F:DNA-binding transcription factor activity"/>
    <property type="evidence" value="ECO:0007669"/>
    <property type="project" value="InterPro"/>
</dbReference>
<dbReference type="RefSeq" id="WP_114696069.1">
    <property type="nucleotide sequence ID" value="NZ_QQOH01000003.1"/>
</dbReference>
<keyword evidence="4" id="KW-0804">Transcription</keyword>
<feature type="domain" description="HTH araC/xylS-type" evidence="5">
    <location>
        <begin position="174"/>
        <end position="269"/>
    </location>
</feature>
<keyword evidence="1" id="KW-0805">Transcription regulation</keyword>
<evidence type="ECO:0000313" key="7">
    <source>
        <dbReference type="Proteomes" id="UP000253769"/>
    </source>
</evidence>
<sequence length="269" mass="30508">MADSIQYHRVSDTPELVISDALYSDYQFEPHYHLDYHIGLVIDGVQRQQFQGQSVLLGPGRISVMPPGEIHDGSGYDNSAYRMKTFRLSPALLDDYAEDIFESNRDHDFGGAMVENDLIAQRLLSLHRQIQQTRTLSSVEVEELWLSLMAPLLSQLCAIKPKSVNGGLSTLHWQQVKDYCHANLGSKITLEQLAALCGLSRYQFLRRFEKTCGLTPRSWLIRLRLEHACLLLRRSDQSIADIAATVGFYDQSHFNRAFRLAYGVAPSAY</sequence>
<gene>
    <name evidence="6" type="ORF">DV711_12655</name>
</gene>
<evidence type="ECO:0000256" key="2">
    <source>
        <dbReference type="ARBA" id="ARBA00023125"/>
    </source>
</evidence>
<dbReference type="PROSITE" id="PS01124">
    <property type="entry name" value="HTH_ARAC_FAMILY_2"/>
    <property type="match status" value="1"/>
</dbReference>
<keyword evidence="7" id="KW-1185">Reference proteome</keyword>
<dbReference type="Gene3D" id="1.10.10.60">
    <property type="entry name" value="Homeodomain-like"/>
    <property type="match status" value="2"/>
</dbReference>
<keyword evidence="2" id="KW-0238">DNA-binding</keyword>
<dbReference type="Pfam" id="PF02311">
    <property type="entry name" value="AraC_binding"/>
    <property type="match status" value="1"/>
</dbReference>
<dbReference type="OrthoDB" id="9809338at2"/>
<dbReference type="EMBL" id="QQOH01000003">
    <property type="protein sequence ID" value="RDE19724.1"/>
    <property type="molecule type" value="Genomic_DNA"/>
</dbReference>
<dbReference type="InterPro" id="IPR018062">
    <property type="entry name" value="HTH_AraC-typ_CS"/>
</dbReference>
<dbReference type="InterPro" id="IPR037923">
    <property type="entry name" value="HTH-like"/>
</dbReference>
<evidence type="ECO:0000313" key="6">
    <source>
        <dbReference type="EMBL" id="RDE19724.1"/>
    </source>
</evidence>
<evidence type="ECO:0000259" key="5">
    <source>
        <dbReference type="PROSITE" id="PS01124"/>
    </source>
</evidence>
<organism evidence="6 7">
    <name type="scientific">Motiliproteus coralliicola</name>
    <dbReference type="NCBI Taxonomy" id="2283196"/>
    <lineage>
        <taxon>Bacteria</taxon>
        <taxon>Pseudomonadati</taxon>
        <taxon>Pseudomonadota</taxon>
        <taxon>Gammaproteobacteria</taxon>
        <taxon>Oceanospirillales</taxon>
        <taxon>Oceanospirillaceae</taxon>
        <taxon>Motiliproteus</taxon>
    </lineage>
</organism>
<dbReference type="PRINTS" id="PR00032">
    <property type="entry name" value="HTHARAC"/>
</dbReference>
<dbReference type="SMART" id="SM00342">
    <property type="entry name" value="HTH_ARAC"/>
    <property type="match status" value="1"/>
</dbReference>
<reference evidence="6 7" key="1">
    <citation type="submission" date="2018-07" db="EMBL/GenBank/DDBJ databases">
        <title>Motiliproteus coralliicola sp. nov., a bacterium isolated from Coral.</title>
        <authorList>
            <person name="Wang G."/>
        </authorList>
    </citation>
    <scope>NUCLEOTIDE SEQUENCE [LARGE SCALE GENOMIC DNA]</scope>
    <source>
        <strain evidence="6 7">C34</strain>
    </source>
</reference>
<keyword evidence="3" id="KW-0010">Activator</keyword>
<dbReference type="InterPro" id="IPR018060">
    <property type="entry name" value="HTH_AraC"/>
</dbReference>
<dbReference type="InterPro" id="IPR009057">
    <property type="entry name" value="Homeodomain-like_sf"/>
</dbReference>
<dbReference type="AlphaFoldDB" id="A0A369WGB3"/>
<dbReference type="InterPro" id="IPR050204">
    <property type="entry name" value="AraC_XylS_family_regulators"/>
</dbReference>
<dbReference type="Pfam" id="PF12833">
    <property type="entry name" value="HTH_18"/>
    <property type="match status" value="1"/>
</dbReference>
<dbReference type="SUPFAM" id="SSF51215">
    <property type="entry name" value="Regulatory protein AraC"/>
    <property type="match status" value="1"/>
</dbReference>
<name>A0A369WGB3_9GAMM</name>
<dbReference type="SUPFAM" id="SSF46689">
    <property type="entry name" value="Homeodomain-like"/>
    <property type="match status" value="2"/>
</dbReference>
<dbReference type="PROSITE" id="PS00041">
    <property type="entry name" value="HTH_ARAC_FAMILY_1"/>
    <property type="match status" value="1"/>
</dbReference>
<dbReference type="PANTHER" id="PTHR46796:SF11">
    <property type="entry name" value="TRANSCRIPTIONAL REGULATOR-RELATED"/>
    <property type="match status" value="1"/>
</dbReference>
<dbReference type="InterPro" id="IPR020449">
    <property type="entry name" value="Tscrpt_reg_AraC-type_HTH"/>
</dbReference>
<protein>
    <submittedName>
        <fullName evidence="6">AraC family transcriptional regulator</fullName>
    </submittedName>
</protein>
<evidence type="ECO:0000256" key="1">
    <source>
        <dbReference type="ARBA" id="ARBA00023015"/>
    </source>
</evidence>
<evidence type="ECO:0000256" key="4">
    <source>
        <dbReference type="ARBA" id="ARBA00023163"/>
    </source>
</evidence>
<dbReference type="GO" id="GO:0043565">
    <property type="term" value="F:sequence-specific DNA binding"/>
    <property type="evidence" value="ECO:0007669"/>
    <property type="project" value="InterPro"/>
</dbReference>
<accession>A0A369WGB3</accession>
<dbReference type="Proteomes" id="UP000253769">
    <property type="component" value="Unassembled WGS sequence"/>
</dbReference>
<comment type="caution">
    <text evidence="6">The sequence shown here is derived from an EMBL/GenBank/DDBJ whole genome shotgun (WGS) entry which is preliminary data.</text>
</comment>
<proteinExistence type="predicted"/>